<feature type="region of interest" description="Disordered" evidence="1">
    <location>
        <begin position="97"/>
        <end position="138"/>
    </location>
</feature>
<reference evidence="3" key="1">
    <citation type="submission" date="2021-05" db="EMBL/GenBank/DDBJ databases">
        <authorList>
            <person name="Alioto T."/>
            <person name="Alioto T."/>
            <person name="Gomez Garrido J."/>
        </authorList>
    </citation>
    <scope>NUCLEOTIDE SEQUENCE</scope>
</reference>
<feature type="compositionally biased region" description="Pro residues" evidence="1">
    <location>
        <begin position="103"/>
        <end position="125"/>
    </location>
</feature>
<evidence type="ECO:0000256" key="1">
    <source>
        <dbReference type="SAM" id="MobiDB-lite"/>
    </source>
</evidence>
<dbReference type="EMBL" id="HBUF01559342">
    <property type="protein sequence ID" value="CAG6761513.1"/>
    <property type="molecule type" value="Transcribed_RNA"/>
</dbReference>
<evidence type="ECO:0000313" key="3">
    <source>
        <dbReference type="EMBL" id="CAG6761513.1"/>
    </source>
</evidence>
<keyword evidence="2" id="KW-1133">Transmembrane helix</keyword>
<name>A0A8D9A883_9HEMI</name>
<sequence>MAKLNTSTHFRQMAKPIIATRFRQMTDQETQSQSMTNNFVQSIGNFEDWLEPLGLEDYAAHIHFGGVICGLLCFACSAGFMIYQMFTMMSRFNDFDRGWRTPTPRPSPEPSKSPEPSTNPEPSPSTKPHNKHNKSYPYYRHDTSKVKHSMLNTTGDEKCFLQKLIES</sequence>
<protein>
    <submittedName>
        <fullName evidence="3">Uncharacterized protein</fullName>
    </submittedName>
</protein>
<keyword evidence="2" id="KW-0472">Membrane</keyword>
<proteinExistence type="predicted"/>
<organism evidence="3">
    <name type="scientific">Cacopsylla melanoneura</name>
    <dbReference type="NCBI Taxonomy" id="428564"/>
    <lineage>
        <taxon>Eukaryota</taxon>
        <taxon>Metazoa</taxon>
        <taxon>Ecdysozoa</taxon>
        <taxon>Arthropoda</taxon>
        <taxon>Hexapoda</taxon>
        <taxon>Insecta</taxon>
        <taxon>Pterygota</taxon>
        <taxon>Neoptera</taxon>
        <taxon>Paraneoptera</taxon>
        <taxon>Hemiptera</taxon>
        <taxon>Sternorrhyncha</taxon>
        <taxon>Psylloidea</taxon>
        <taxon>Psyllidae</taxon>
        <taxon>Psyllinae</taxon>
        <taxon>Cacopsylla</taxon>
    </lineage>
</organism>
<accession>A0A8D9A883</accession>
<evidence type="ECO:0000256" key="2">
    <source>
        <dbReference type="SAM" id="Phobius"/>
    </source>
</evidence>
<feature type="transmembrane region" description="Helical" evidence="2">
    <location>
        <begin position="58"/>
        <end position="83"/>
    </location>
</feature>
<keyword evidence="2" id="KW-0812">Transmembrane</keyword>
<dbReference type="AlphaFoldDB" id="A0A8D9A883"/>